<dbReference type="OrthoDB" id="74991at2759"/>
<feature type="region of interest" description="Disordered" evidence="11">
    <location>
        <begin position="367"/>
        <end position="405"/>
    </location>
</feature>
<dbReference type="GO" id="GO:0003723">
    <property type="term" value="F:RNA binding"/>
    <property type="evidence" value="ECO:0007669"/>
    <property type="project" value="UniProtKB-UniRule"/>
</dbReference>
<dbReference type="EMBL" id="WJXW01000009">
    <property type="protein sequence ID" value="KAF9732939.1"/>
    <property type="molecule type" value="Genomic_DNA"/>
</dbReference>
<dbReference type="SMART" id="SM00650">
    <property type="entry name" value="rADc"/>
    <property type="match status" value="1"/>
</dbReference>
<dbReference type="Gene3D" id="1.10.8.480">
    <property type="match status" value="1"/>
</dbReference>
<sequence length="477" mass="52332">MPKAKPKRSGASSSQSTPYAKPSAKASAAHSIFKMNHDLGQHILKNPGVASAIVDKANLKQSDHVLEIGPGTGNLTVLILKKAKTVTAVEFDPRMAAEVTKRVQGTPEGSRLKVLLGDAIKMEYPHFDVCISNTPYQISSPLVFKLLSLPHPPRCAVLMFQREFAMRLFAKPGEKLYSRLSVNVQMWARVSHVMKVGKANFNPPPKVESNVVRIEPKHPRPAISYEEWDGLLRICFVRKNKTLRSSFLGTSAVVELLESNYRLYCAQNDIPIDESLGDEADVVDEMEVEDEEFKGFSDPDDMDDDIPDFFKTAQKKGGNKKKSRGAVTGVVRKKIEKVLEDADLAEKRARMCDEGDFLKLATIDAHSPDTGSSTHNTVPLSPADDPHHSVPGEQQGGSVGVSDAGNRIPTIASATSGLKYICKQFWRETHRLEPQFNGVLVSDKDKDGAGVDQFEQFTAACSLSASMGEECLKLDAL</sequence>
<dbReference type="InterPro" id="IPR029063">
    <property type="entry name" value="SAM-dependent_MTases_sf"/>
</dbReference>
<evidence type="ECO:0000259" key="12">
    <source>
        <dbReference type="SMART" id="SM00650"/>
    </source>
</evidence>
<feature type="binding site" evidence="9">
    <location>
        <position position="90"/>
    </location>
    <ligand>
        <name>S-adenosyl-L-methionine</name>
        <dbReference type="ChEBI" id="CHEBI:59789"/>
    </ligand>
</feature>
<keyword evidence="4 9" id="KW-0808">Transferase</keyword>
<keyword evidence="6 9" id="KW-0694">RNA-binding</keyword>
<name>A0A9P6KNV1_9PLEO</name>
<dbReference type="Proteomes" id="UP000756921">
    <property type="component" value="Unassembled WGS sequence"/>
</dbReference>
<dbReference type="EC" id="2.1.1.-" evidence="10"/>
<dbReference type="GO" id="GO:0005730">
    <property type="term" value="C:nucleolus"/>
    <property type="evidence" value="ECO:0007669"/>
    <property type="project" value="TreeGrafter"/>
</dbReference>
<evidence type="ECO:0000256" key="11">
    <source>
        <dbReference type="SAM" id="MobiDB-lite"/>
    </source>
</evidence>
<evidence type="ECO:0000313" key="14">
    <source>
        <dbReference type="Proteomes" id="UP000756921"/>
    </source>
</evidence>
<evidence type="ECO:0000256" key="9">
    <source>
        <dbReference type="PROSITE-ProRule" id="PRU01026"/>
    </source>
</evidence>
<proteinExistence type="inferred from homology"/>
<comment type="catalytic activity">
    <reaction evidence="7">
        <text>adenosine(1779)/adenosine(1780) in 18S rRNA + 4 S-adenosyl-L-methionine = N(6)-dimethyladenosine(1779)/N(6)-dimethyladenosine(1780) in 18S rRNA + 4 S-adenosyl-L-homocysteine + 4 H(+)</text>
        <dbReference type="Rhea" id="RHEA:42780"/>
        <dbReference type="Rhea" id="RHEA-COMP:10234"/>
        <dbReference type="Rhea" id="RHEA-COMP:10236"/>
        <dbReference type="ChEBI" id="CHEBI:15378"/>
        <dbReference type="ChEBI" id="CHEBI:57856"/>
        <dbReference type="ChEBI" id="CHEBI:59789"/>
        <dbReference type="ChEBI" id="CHEBI:74411"/>
        <dbReference type="ChEBI" id="CHEBI:74493"/>
        <dbReference type="EC" id="2.1.1.183"/>
    </reaction>
</comment>
<dbReference type="Pfam" id="PF00398">
    <property type="entry name" value="RrnaAD"/>
    <property type="match status" value="1"/>
</dbReference>
<evidence type="ECO:0000256" key="8">
    <source>
        <dbReference type="ARBA" id="ARBA00061109"/>
    </source>
</evidence>
<dbReference type="FunFam" id="3.40.50.150:FF:000007">
    <property type="entry name" value="rRNA adenine N(6)-methyltransferase"/>
    <property type="match status" value="1"/>
</dbReference>
<reference evidence="13" key="1">
    <citation type="journal article" date="2020" name="Mol. Plant Microbe Interact.">
        <title>Genome Sequence of the Biocontrol Agent Coniothyrium minitans strain Conio (IMI 134523).</title>
        <authorList>
            <person name="Patel D."/>
            <person name="Shittu T.A."/>
            <person name="Baroncelli R."/>
            <person name="Muthumeenakshi S."/>
            <person name="Osborne T.H."/>
            <person name="Janganan T.K."/>
            <person name="Sreenivasaprasad S."/>
        </authorList>
    </citation>
    <scope>NUCLEOTIDE SEQUENCE</scope>
    <source>
        <strain evidence="13">Conio</strain>
    </source>
</reference>
<feature type="compositionally biased region" description="Polar residues" evidence="11">
    <location>
        <begin position="369"/>
        <end position="379"/>
    </location>
</feature>
<accession>A0A9P6KNV1</accession>
<evidence type="ECO:0000256" key="1">
    <source>
        <dbReference type="ARBA" id="ARBA00002977"/>
    </source>
</evidence>
<feature type="region of interest" description="Disordered" evidence="11">
    <location>
        <begin position="1"/>
        <end position="23"/>
    </location>
</feature>
<evidence type="ECO:0000256" key="3">
    <source>
        <dbReference type="ARBA" id="ARBA00022603"/>
    </source>
</evidence>
<dbReference type="InterPro" id="IPR001737">
    <property type="entry name" value="KsgA/Erm"/>
</dbReference>
<evidence type="ECO:0000256" key="6">
    <source>
        <dbReference type="ARBA" id="ARBA00022884"/>
    </source>
</evidence>
<dbReference type="PANTHER" id="PTHR11727:SF7">
    <property type="entry name" value="DIMETHYLADENOSINE TRANSFERASE-RELATED"/>
    <property type="match status" value="1"/>
</dbReference>
<evidence type="ECO:0000256" key="7">
    <source>
        <dbReference type="ARBA" id="ARBA00049478"/>
    </source>
</evidence>
<keyword evidence="2 10" id="KW-0698">rRNA processing</keyword>
<dbReference type="InterPro" id="IPR011530">
    <property type="entry name" value="rRNA_adenine_dimethylase"/>
</dbReference>
<dbReference type="Gene3D" id="3.40.50.150">
    <property type="entry name" value="Vaccinia Virus protein VP39"/>
    <property type="match status" value="1"/>
</dbReference>
<feature type="binding site" evidence="9">
    <location>
        <position position="42"/>
    </location>
    <ligand>
        <name>S-adenosyl-L-methionine</name>
        <dbReference type="ChEBI" id="CHEBI:59789"/>
    </ligand>
</feature>
<evidence type="ECO:0000256" key="4">
    <source>
        <dbReference type="ARBA" id="ARBA00022679"/>
    </source>
</evidence>
<feature type="binding site" evidence="9">
    <location>
        <position position="44"/>
    </location>
    <ligand>
        <name>S-adenosyl-L-methionine</name>
        <dbReference type="ChEBI" id="CHEBI:59789"/>
    </ligand>
</feature>
<dbReference type="PROSITE" id="PS51689">
    <property type="entry name" value="SAM_RNA_A_N6_MT"/>
    <property type="match status" value="1"/>
</dbReference>
<dbReference type="GO" id="GO:0052909">
    <property type="term" value="F:18S rRNA (adenine(1779)-N(6)/adenine(1780)-N(6))-dimethyltransferase activity"/>
    <property type="evidence" value="ECO:0007669"/>
    <property type="project" value="UniProtKB-EC"/>
</dbReference>
<feature type="binding site" evidence="9">
    <location>
        <position position="118"/>
    </location>
    <ligand>
        <name>S-adenosyl-L-methionine</name>
        <dbReference type="ChEBI" id="CHEBI:59789"/>
    </ligand>
</feature>
<dbReference type="InterPro" id="IPR020596">
    <property type="entry name" value="rRNA_Ade_Mease_Trfase_CS"/>
</dbReference>
<dbReference type="InterPro" id="IPR020598">
    <property type="entry name" value="rRNA_Ade_methylase_Trfase_N"/>
</dbReference>
<protein>
    <recommendedName>
        <fullName evidence="10">rRNA adenine N(6)-methyltransferase</fullName>
        <ecNumber evidence="10">2.1.1.-</ecNumber>
    </recommendedName>
</protein>
<dbReference type="AlphaFoldDB" id="A0A9P6KNV1"/>
<feature type="binding site" evidence="9">
    <location>
        <position position="133"/>
    </location>
    <ligand>
        <name>S-adenosyl-L-methionine</name>
        <dbReference type="ChEBI" id="CHEBI:59789"/>
    </ligand>
</feature>
<gene>
    <name evidence="13" type="ORF">PMIN01_08621</name>
</gene>
<evidence type="ECO:0000256" key="5">
    <source>
        <dbReference type="ARBA" id="ARBA00022691"/>
    </source>
</evidence>
<keyword evidence="5 9" id="KW-0949">S-adenosyl-L-methionine</keyword>
<evidence type="ECO:0000256" key="2">
    <source>
        <dbReference type="ARBA" id="ARBA00022552"/>
    </source>
</evidence>
<keyword evidence="14" id="KW-1185">Reference proteome</keyword>
<comment type="function">
    <text evidence="1">Specifically dimethylates two adjacent adenosines in the loop of a conserved hairpin near the 3'-end of 18S rRNA in the 40S particle.</text>
</comment>
<evidence type="ECO:0000256" key="10">
    <source>
        <dbReference type="RuleBase" id="RU362106"/>
    </source>
</evidence>
<organism evidence="13 14">
    <name type="scientific">Paraphaeosphaeria minitans</name>
    <dbReference type="NCBI Taxonomy" id="565426"/>
    <lineage>
        <taxon>Eukaryota</taxon>
        <taxon>Fungi</taxon>
        <taxon>Dikarya</taxon>
        <taxon>Ascomycota</taxon>
        <taxon>Pezizomycotina</taxon>
        <taxon>Dothideomycetes</taxon>
        <taxon>Pleosporomycetidae</taxon>
        <taxon>Pleosporales</taxon>
        <taxon>Massarineae</taxon>
        <taxon>Didymosphaeriaceae</taxon>
        <taxon>Paraphaeosphaeria</taxon>
    </lineage>
</organism>
<evidence type="ECO:0000313" key="13">
    <source>
        <dbReference type="EMBL" id="KAF9732939.1"/>
    </source>
</evidence>
<feature type="binding site" evidence="9">
    <location>
        <position position="69"/>
    </location>
    <ligand>
        <name>S-adenosyl-L-methionine</name>
        <dbReference type="ChEBI" id="CHEBI:59789"/>
    </ligand>
</feature>
<comment type="similarity">
    <text evidence="8 9 10">Belongs to the class I-like SAM-binding methyltransferase superfamily. rRNA adenine N(6)-methyltransferase family.</text>
</comment>
<dbReference type="PROSITE" id="PS01131">
    <property type="entry name" value="RRNA_A_DIMETH"/>
    <property type="match status" value="1"/>
</dbReference>
<keyword evidence="3 9" id="KW-0489">Methyltransferase</keyword>
<dbReference type="PANTHER" id="PTHR11727">
    <property type="entry name" value="DIMETHYLADENOSINE TRANSFERASE"/>
    <property type="match status" value="1"/>
</dbReference>
<dbReference type="CDD" id="cd02440">
    <property type="entry name" value="AdoMet_MTases"/>
    <property type="match status" value="1"/>
</dbReference>
<dbReference type="SUPFAM" id="SSF53335">
    <property type="entry name" value="S-adenosyl-L-methionine-dependent methyltransferases"/>
    <property type="match status" value="1"/>
</dbReference>
<comment type="caution">
    <text evidence="13">The sequence shown here is derived from an EMBL/GenBank/DDBJ whole genome shotgun (WGS) entry which is preliminary data.</text>
</comment>
<feature type="domain" description="Ribosomal RNA adenine methylase transferase N-terminal" evidence="12">
    <location>
        <begin position="49"/>
        <end position="218"/>
    </location>
</feature>
<dbReference type="NCBIfam" id="TIGR00755">
    <property type="entry name" value="ksgA"/>
    <property type="match status" value="1"/>
</dbReference>